<dbReference type="InterPro" id="IPR013324">
    <property type="entry name" value="RNA_pol_sigma_r3/r4-like"/>
</dbReference>
<dbReference type="Pfam" id="PF04542">
    <property type="entry name" value="Sigma70_r2"/>
    <property type="match status" value="1"/>
</dbReference>
<sequence length="178" mass="20875">MEEYIEEFIKGNKKAFDRVYEKYAPSMFGICMRYSNCRDDAQEILQETFIKVYENSGKANPELPLGPWIKTITIRTAINILKRQRKLILKDDESFFEAPAETDTEKKSEGKQLELLKLLNNMPAGYRTIFNLFVLDNLTHKEIAEYLDISEGTSKSQLTRARDWIKHNLEKKRTDERA</sequence>
<dbReference type="RefSeq" id="WP_144334576.1">
    <property type="nucleotide sequence ID" value="NZ_VLPL01000012.1"/>
</dbReference>
<name>A0A556MGH2_9FLAO</name>
<comment type="caution">
    <text evidence="9">The sequence shown here is derived from an EMBL/GenBank/DDBJ whole genome shotgun (WGS) entry which is preliminary data.</text>
</comment>
<dbReference type="PROSITE" id="PS01063">
    <property type="entry name" value="SIGMA70_ECF"/>
    <property type="match status" value="1"/>
</dbReference>
<dbReference type="InterPro" id="IPR039425">
    <property type="entry name" value="RNA_pol_sigma-70-like"/>
</dbReference>
<reference evidence="9 10" key="1">
    <citation type="submission" date="2019-07" db="EMBL/GenBank/DDBJ databases">
        <authorList>
            <person name="Huq M.A."/>
        </authorList>
    </citation>
    <scope>NUCLEOTIDE SEQUENCE [LARGE SCALE GENOMIC DNA]</scope>
    <source>
        <strain evidence="9 10">MAH-3</strain>
    </source>
</reference>
<dbReference type="CDD" id="cd06171">
    <property type="entry name" value="Sigma70_r4"/>
    <property type="match status" value="1"/>
</dbReference>
<dbReference type="InterPro" id="IPR014284">
    <property type="entry name" value="RNA_pol_sigma-70_dom"/>
</dbReference>
<dbReference type="GO" id="GO:0003677">
    <property type="term" value="F:DNA binding"/>
    <property type="evidence" value="ECO:0007669"/>
    <property type="project" value="UniProtKB-KW"/>
</dbReference>
<evidence type="ECO:0000256" key="4">
    <source>
        <dbReference type="ARBA" id="ARBA00023125"/>
    </source>
</evidence>
<dbReference type="EMBL" id="VLPL01000012">
    <property type="protein sequence ID" value="TSJ39037.1"/>
    <property type="molecule type" value="Genomic_DNA"/>
</dbReference>
<dbReference type="Gene3D" id="1.10.10.10">
    <property type="entry name" value="Winged helix-like DNA-binding domain superfamily/Winged helix DNA-binding domain"/>
    <property type="match status" value="1"/>
</dbReference>
<feature type="domain" description="RNA polymerase sigma-70 region 2" evidence="7">
    <location>
        <begin position="20"/>
        <end position="86"/>
    </location>
</feature>
<evidence type="ECO:0000313" key="9">
    <source>
        <dbReference type="EMBL" id="TSJ39037.1"/>
    </source>
</evidence>
<dbReference type="PANTHER" id="PTHR43133">
    <property type="entry name" value="RNA POLYMERASE ECF-TYPE SIGMA FACTO"/>
    <property type="match status" value="1"/>
</dbReference>
<evidence type="ECO:0000259" key="7">
    <source>
        <dbReference type="Pfam" id="PF04542"/>
    </source>
</evidence>
<evidence type="ECO:0000313" key="10">
    <source>
        <dbReference type="Proteomes" id="UP000316008"/>
    </source>
</evidence>
<protein>
    <recommendedName>
        <fullName evidence="6">RNA polymerase sigma factor</fullName>
    </recommendedName>
</protein>
<keyword evidence="3 6" id="KW-0731">Sigma factor</keyword>
<evidence type="ECO:0000256" key="5">
    <source>
        <dbReference type="ARBA" id="ARBA00023163"/>
    </source>
</evidence>
<dbReference type="InterPro" id="IPR013249">
    <property type="entry name" value="RNA_pol_sigma70_r4_t2"/>
</dbReference>
<accession>A0A556MGH2</accession>
<dbReference type="GO" id="GO:0006352">
    <property type="term" value="P:DNA-templated transcription initiation"/>
    <property type="evidence" value="ECO:0007669"/>
    <property type="project" value="InterPro"/>
</dbReference>
<keyword evidence="2 6" id="KW-0805">Transcription regulation</keyword>
<dbReference type="InterPro" id="IPR007627">
    <property type="entry name" value="RNA_pol_sigma70_r2"/>
</dbReference>
<dbReference type="GO" id="GO:0016987">
    <property type="term" value="F:sigma factor activity"/>
    <property type="evidence" value="ECO:0007669"/>
    <property type="project" value="UniProtKB-KW"/>
</dbReference>
<dbReference type="PANTHER" id="PTHR43133:SF46">
    <property type="entry name" value="RNA POLYMERASE SIGMA-70 FACTOR ECF SUBFAMILY"/>
    <property type="match status" value="1"/>
</dbReference>
<keyword evidence="4 6" id="KW-0238">DNA-binding</keyword>
<dbReference type="InterPro" id="IPR013325">
    <property type="entry name" value="RNA_pol_sigma_r2"/>
</dbReference>
<evidence type="ECO:0000259" key="8">
    <source>
        <dbReference type="Pfam" id="PF08281"/>
    </source>
</evidence>
<evidence type="ECO:0000256" key="1">
    <source>
        <dbReference type="ARBA" id="ARBA00010641"/>
    </source>
</evidence>
<dbReference type="OrthoDB" id="1056775at2"/>
<dbReference type="InterPro" id="IPR036388">
    <property type="entry name" value="WH-like_DNA-bd_sf"/>
</dbReference>
<keyword evidence="10" id="KW-1185">Reference proteome</keyword>
<dbReference type="SUPFAM" id="SSF88946">
    <property type="entry name" value="Sigma2 domain of RNA polymerase sigma factors"/>
    <property type="match status" value="1"/>
</dbReference>
<gene>
    <name evidence="9" type="ORF">FO442_17835</name>
</gene>
<evidence type="ECO:0000256" key="6">
    <source>
        <dbReference type="RuleBase" id="RU000716"/>
    </source>
</evidence>
<evidence type="ECO:0000256" key="2">
    <source>
        <dbReference type="ARBA" id="ARBA00023015"/>
    </source>
</evidence>
<organism evidence="9 10">
    <name type="scientific">Fluviicola chungangensis</name>
    <dbReference type="NCBI Taxonomy" id="2597671"/>
    <lineage>
        <taxon>Bacteria</taxon>
        <taxon>Pseudomonadati</taxon>
        <taxon>Bacteroidota</taxon>
        <taxon>Flavobacteriia</taxon>
        <taxon>Flavobacteriales</taxon>
        <taxon>Crocinitomicaceae</taxon>
        <taxon>Fluviicola</taxon>
    </lineage>
</organism>
<evidence type="ECO:0000256" key="3">
    <source>
        <dbReference type="ARBA" id="ARBA00023082"/>
    </source>
</evidence>
<dbReference type="SUPFAM" id="SSF88659">
    <property type="entry name" value="Sigma3 and sigma4 domains of RNA polymerase sigma factors"/>
    <property type="match status" value="1"/>
</dbReference>
<feature type="domain" description="RNA polymerase sigma factor 70 region 4 type 2" evidence="8">
    <location>
        <begin position="113"/>
        <end position="163"/>
    </location>
</feature>
<dbReference type="NCBIfam" id="TIGR02937">
    <property type="entry name" value="sigma70-ECF"/>
    <property type="match status" value="1"/>
</dbReference>
<dbReference type="Gene3D" id="1.10.1740.10">
    <property type="match status" value="1"/>
</dbReference>
<dbReference type="Pfam" id="PF08281">
    <property type="entry name" value="Sigma70_r4_2"/>
    <property type="match status" value="1"/>
</dbReference>
<dbReference type="InterPro" id="IPR000838">
    <property type="entry name" value="RNA_pol_sigma70_ECF_CS"/>
</dbReference>
<keyword evidence="5 6" id="KW-0804">Transcription</keyword>
<proteinExistence type="inferred from homology"/>
<dbReference type="AlphaFoldDB" id="A0A556MGH2"/>
<dbReference type="Proteomes" id="UP000316008">
    <property type="component" value="Unassembled WGS sequence"/>
</dbReference>
<comment type="similarity">
    <text evidence="1 6">Belongs to the sigma-70 factor family. ECF subfamily.</text>
</comment>